<reference evidence="11" key="1">
    <citation type="submission" date="2013-05" db="EMBL/GenBank/DDBJ databases">
        <title>Draft genome sequences of six wheat associated Fusarium spp. isolates.</title>
        <authorList>
            <person name="Moolhuijzen P.M."/>
            <person name="Manners J.M."/>
            <person name="Wilcox S."/>
            <person name="Bellgard M.I."/>
            <person name="Gardiner D.M."/>
        </authorList>
    </citation>
    <scope>NUCLEOTIDE SEQUENCE</scope>
    <source>
        <strain evidence="11">CS3487</strain>
        <strain evidence="11">CS3487</strain>
    </source>
</reference>
<keyword evidence="4 9" id="KW-0732">Signal</keyword>
<dbReference type="GO" id="GO:0016020">
    <property type="term" value="C:membrane"/>
    <property type="evidence" value="ECO:0007669"/>
    <property type="project" value="UniProtKB-SubCell"/>
</dbReference>
<dbReference type="PANTHER" id="PTHR31145">
    <property type="entry name" value="INTEGRAL MEMBRANE PROTEIN (AFU_ORTHOLOGUE AFUA_7G01610)"/>
    <property type="match status" value="1"/>
</dbReference>
<evidence type="ECO:0000256" key="7">
    <source>
        <dbReference type="SAM" id="MobiDB-lite"/>
    </source>
</evidence>
<feature type="transmembrane region" description="Helical" evidence="8">
    <location>
        <begin position="204"/>
        <end position="227"/>
    </location>
</feature>
<dbReference type="InterPro" id="IPR040241">
    <property type="entry name" value="TRP_Flc/Pkd2-like"/>
</dbReference>
<accession>A0A096PDT9</accession>
<comment type="caution">
    <text evidence="11">The sequence shown here is derived from an EMBL/GenBank/DDBJ whole genome shotgun (WGS) entry which is preliminary data.</text>
</comment>
<comment type="similarity">
    <text evidence="2">Belongs to the transient receptor potential (TRP) ion channel family.</text>
</comment>
<feature type="domain" description="ML-like" evidence="10">
    <location>
        <begin position="25"/>
        <end position="165"/>
    </location>
</feature>
<keyword evidence="5 8" id="KW-1133">Transmembrane helix</keyword>
<name>A0A096PDT9_FUSPS</name>
<evidence type="ECO:0000256" key="5">
    <source>
        <dbReference type="ARBA" id="ARBA00022989"/>
    </source>
</evidence>
<feature type="transmembrane region" description="Helical" evidence="8">
    <location>
        <begin position="328"/>
        <end position="354"/>
    </location>
</feature>
<evidence type="ECO:0000256" key="2">
    <source>
        <dbReference type="ARBA" id="ARBA00010642"/>
    </source>
</evidence>
<evidence type="ECO:0000259" key="10">
    <source>
        <dbReference type="SMART" id="SM01320"/>
    </source>
</evidence>
<sequence length="677" mass="74255">MKLFTASLIFFSWLAQLSSFATADRILESKSLNSCQQGSLLTASLFHVVVTPNNSVATINVNAVASVQGKVLFDVALNVYGYQFIRQVVDPCSGSLELPSLCPMTPGDIDIKFNVPLGDALDQVPNIAYGIPDLDATVRAYVNMTSTGESVACVEADFSTGKSVEQLSVKWVTAIIIGIGLVSSALISLAGYGNASAHLAANTLALFTYFQAQAIIGLTGITMPPIVDAWTQNFQWSMGIIRLHWMQEVFTWYQRATGGTPARIFDHLATSSVQVAKRSIEYIPGAAALVRRGFAMSKRSNIELENGSFLVYGIQRVAFRSRIETTNLFLTALTFFIVFIIFACLLVLIAKVILDLCAKQAWIKQERFLEFRIEWRTLLKGILLRLTLMGFAPIAILSLWEFTQVDSAALVVLAVFFFLAVTITLALAAFKIITFARHSNPVVTLYSDSRILNKWGFLYIPYRATGYYFVVPQLAYILVKSMFIALSQKSGVVQAVALIIIEVAALIATSVMRPFMDKSVNSFNIAIFVLNFLNAICLFIFTNVLGMPRMGPSVTGLVLFVANAAFSLILLLMIIISSALVFWRKNPDARYQFMADDRASFMKSKSSTQLDTMTQLEALAATARGDPTGHSRPVSKSSSELAAQIYPPGPLQQTASSSVSSRSPNKDSQVDIRTAER</sequence>
<evidence type="ECO:0000256" key="9">
    <source>
        <dbReference type="SAM" id="SignalP"/>
    </source>
</evidence>
<feature type="transmembrane region" description="Helical" evidence="8">
    <location>
        <begin position="492"/>
        <end position="511"/>
    </location>
</feature>
<evidence type="ECO:0000256" key="3">
    <source>
        <dbReference type="ARBA" id="ARBA00022692"/>
    </source>
</evidence>
<dbReference type="EMBL" id="CBME010000982">
    <property type="protein sequence ID" value="CEG02838.1"/>
    <property type="molecule type" value="Genomic_DNA"/>
</dbReference>
<feature type="transmembrane region" description="Helical" evidence="8">
    <location>
        <begin position="382"/>
        <end position="402"/>
    </location>
</feature>
<dbReference type="Pfam" id="PF06011">
    <property type="entry name" value="TRP"/>
    <property type="match status" value="1"/>
</dbReference>
<comment type="subcellular location">
    <subcellularLocation>
        <location evidence="1">Membrane</location>
        <topology evidence="1">Multi-pass membrane protein</topology>
    </subcellularLocation>
</comment>
<evidence type="ECO:0000256" key="4">
    <source>
        <dbReference type="ARBA" id="ARBA00022729"/>
    </source>
</evidence>
<gene>
    <name evidence="11" type="ORF">BN848_0062610</name>
</gene>
<dbReference type="GO" id="GO:0055085">
    <property type="term" value="P:transmembrane transport"/>
    <property type="evidence" value="ECO:0007669"/>
    <property type="project" value="TreeGrafter"/>
</dbReference>
<keyword evidence="6 8" id="KW-0472">Membrane</keyword>
<dbReference type="InterPro" id="IPR010308">
    <property type="entry name" value="TRP_C"/>
</dbReference>
<feature type="chain" id="PRO_5001923104" evidence="9">
    <location>
        <begin position="24"/>
        <end position="677"/>
    </location>
</feature>
<feature type="transmembrane region" description="Helical" evidence="8">
    <location>
        <begin position="408"/>
        <end position="430"/>
    </location>
</feature>
<organism evidence="11">
    <name type="scientific">Fusarium pseudograminearum CS3487</name>
    <dbReference type="NCBI Taxonomy" id="1318458"/>
    <lineage>
        <taxon>Eukaryota</taxon>
        <taxon>Fungi</taxon>
        <taxon>Dikarya</taxon>
        <taxon>Ascomycota</taxon>
        <taxon>Pezizomycotina</taxon>
        <taxon>Sordariomycetes</taxon>
        <taxon>Hypocreomycetidae</taxon>
        <taxon>Hypocreales</taxon>
        <taxon>Nectriaceae</taxon>
        <taxon>Fusarium</taxon>
    </lineage>
</organism>
<proteinExistence type="inferred from homology"/>
<feature type="signal peptide" evidence="9">
    <location>
        <begin position="1"/>
        <end position="23"/>
    </location>
</feature>
<dbReference type="SMART" id="SM01320">
    <property type="entry name" value="TRP_N"/>
    <property type="match status" value="1"/>
</dbReference>
<dbReference type="InterPro" id="IPR032800">
    <property type="entry name" value="TRP_N"/>
</dbReference>
<evidence type="ECO:0000313" key="11">
    <source>
        <dbReference type="EMBL" id="CEG02838.1"/>
    </source>
</evidence>
<evidence type="ECO:0000256" key="8">
    <source>
        <dbReference type="SAM" id="Phobius"/>
    </source>
</evidence>
<dbReference type="GO" id="GO:0009272">
    <property type="term" value="P:fungal-type cell wall biogenesis"/>
    <property type="evidence" value="ECO:0007669"/>
    <property type="project" value="TreeGrafter"/>
</dbReference>
<dbReference type="PANTHER" id="PTHR31145:SF2">
    <property type="entry name" value="FLAVIN CARRIER PROTEIN 2"/>
    <property type="match status" value="1"/>
</dbReference>
<feature type="transmembrane region" description="Helical" evidence="8">
    <location>
        <begin position="523"/>
        <end position="545"/>
    </location>
</feature>
<evidence type="ECO:0000256" key="1">
    <source>
        <dbReference type="ARBA" id="ARBA00004141"/>
    </source>
</evidence>
<evidence type="ECO:0000256" key="6">
    <source>
        <dbReference type="ARBA" id="ARBA00023136"/>
    </source>
</evidence>
<feature type="compositionally biased region" description="Basic and acidic residues" evidence="7">
    <location>
        <begin position="664"/>
        <end position="677"/>
    </location>
</feature>
<protein>
    <submittedName>
        <fullName evidence="11">WGS project CBME000000000 data, contig CS3487_c000987</fullName>
    </submittedName>
</protein>
<dbReference type="AlphaFoldDB" id="A0A096PDT9"/>
<dbReference type="Pfam" id="PF14558">
    <property type="entry name" value="TRP_N"/>
    <property type="match status" value="1"/>
</dbReference>
<feature type="region of interest" description="Disordered" evidence="7">
    <location>
        <begin position="624"/>
        <end position="677"/>
    </location>
</feature>
<feature type="transmembrane region" description="Helical" evidence="8">
    <location>
        <begin position="171"/>
        <end position="192"/>
    </location>
</feature>
<feature type="transmembrane region" description="Helical" evidence="8">
    <location>
        <begin position="557"/>
        <end position="583"/>
    </location>
</feature>
<keyword evidence="3 8" id="KW-0812">Transmembrane</keyword>